<feature type="domain" description="VPS10" evidence="7">
    <location>
        <begin position="1386"/>
        <end position="2015"/>
    </location>
</feature>
<feature type="transmembrane region" description="Helical" evidence="6">
    <location>
        <begin position="2016"/>
        <end position="2038"/>
    </location>
</feature>
<proteinExistence type="predicted"/>
<dbReference type="SUPFAM" id="SSF110296">
    <property type="entry name" value="Oligoxyloglucan reducing end-specific cellobiohydrolase"/>
    <property type="match status" value="4"/>
</dbReference>
<keyword evidence="2" id="KW-0677">Repeat</keyword>
<gene>
    <name evidence="8" type="ORF">RirG_034210</name>
</gene>
<evidence type="ECO:0000256" key="5">
    <source>
        <dbReference type="SAM" id="MobiDB-lite"/>
    </source>
</evidence>
<dbReference type="EMBL" id="JEMT01012291">
    <property type="protein sequence ID" value="EXX76323.1"/>
    <property type="molecule type" value="Genomic_DNA"/>
</dbReference>
<comment type="subcellular location">
    <subcellularLocation>
        <location evidence="1">Membrane</location>
    </subcellularLocation>
</comment>
<sequence>MANKSVYSEIYTIKIKLKRMLILLLLGIICLTLEAQGRDIVEVERWGFEHSPAQNFIYFKESDSVLNLDLSGNVWISNNAGIDWDLISGVPKNTAAALIKHTFSEDRAYILTIGKTHYKTSDKGKSWQEFTTPIPPAKNVKVLSFHAHREDYLLFRGTKCTSWIECTDVTYYTTDGFGSSPKLLLENTDNCIWAHNSKKFDEAPEQSIFCIRYDVYGSGSMRKLSDYRLVESEDFFKDEESIKIIDFNSGGDVRGVIGLGESQEYLAAAVKDINSFDMKLYVSVDGQKWARAFFPLKKGPKENAYTILESPSNHLIVDLLSSESHNTGTLYLSNSNGTYFVDRLEHTNRNDKGVVDFKISQSVGGILLANIVSNYEEVDKGSAIAKKLQSKISFDDGVTWKFIKPPNKNFGGSNFPCMDRGSWEQEECSLHLHSVTSGRNNGHVFSSNEAPGVLMGVGNVGPYLLPYDQCDTFLSYDGGLTWKVVRLGAHMYGIGHYGTILVIVDNEQPTDDILYSYDRGETWNRKSLGVRIVAKLLTTDPTSKNFLLLGSAVPNHDTPGDGSSNYRHFIFKLDFSKLFDRDCNRDDFDDWVAKRSESGSDCFMGKKTTYHRRKVEARCFVVSSQQPSPDIENCACTEKDFECDFNYILDEDKEKCIPLLPERIPEGECKDKDTYEGSSGYRKIPENECDPEKPNSVRLDEPKTKKCSEGHSGPPLYGEVLHRTANFDVLNYLYFPESTNLMIQTIDGKVKRSTDEGSTWEDVLSEAGSIAYMFLHDHDKTKAYFFPEKADDKTYYMWFTTDSGNTFDKTELKNEPNKLNLKMLDFHPKEYDWLLYMAGTTCPGCHSITYFSSDNGKSWKEIETWADKCIFGKDTEFSETENDAVFCSSYKDKNSKISQDILGGRTSEANPLQLVKMRTDGGSKKVLFNDVVNYFVFNEFMAVATEERGELLLHISEDGSKFSNATFPPDINVNQQAYTILPSTTGSIFLDVYKSLRLGSEYGSLFKSNSDGTDFNRILDNTNRNVFGNVDFEKVQGLDGIILANQVVNIDELNDYVKKRIITKISYDDGSHWKRLRFNGGDSSCQDCHLNLHGRTDIRGPGSIFSAPSAVGLLIGVGNFGPHLLPYNECNTFMSRDGGRIWKEIRRGPSLYEFGDQGTIIVVVDNEAPTDHVRYSWDYGENWEKYTFTTSTPVRVSLLTTNSKSTSMKFLLLGYTVQTSTHEASPVVVTLDFSQLEKRKCDKDDYELWNPMDENSDDHTCLLGEEIKFWRRKANAECHIGESIPKPPERKTCKCTKHDFECAHGYWRNETGQCELMGPDPDRPANCKDKYLGHSGYVKMKKSKCEGGENFDKKIEKPCDSGNIVISKTKVFDQRIAEYFYFNESNTILARSMDNIVWRSTDEGYTWTSVSKEKIYGLIQNPHFNKYAYLITLGDRHLYTSDSGATFNEFKVPTKPNLLQIPILSFHLDKPEYLIYIGSIDCEDEWSQTCHTQASYTWNNGKDWKSLDTYVRVCQWARNKKFKVHQDLIICESYLNKEGSQKTFFNNPLKLVSSDNFFKNKNTAPIENIVGFTIYEEFMIVAELLPSGQSLRLLVSLDAKNFAEAQFPPNMLMTQNAYTVLESATYSITLHVTTSATYKYGNILKSNGNGTFYSFSLGYANRDDKGFVDFEKMQGIQGIALANIVGNVDEVNMGNNKKLKSKITTNDGATWKLLNRPEFDSDNNKYKCDGPLDKCSLHLHSYTERRNPRDSFSSSSATGLMMGVGNVGEYLTPYLEGDTFLTRDAGATWIEVKKGAYMYEFGNQGGIIVLVDDEQATDHILYSLNEGLSWQEYKFIKVGEQPIRVFDIDTMPGGLSSKFILRGLNPSRGGEEVVVHLDFSHIFTRTCNLEKDFEKWTPKHQDNECLFGHKISYLRKIRENECYIEDKLRYKKERGENCDCTDHDFECDYNYMRNETEECVLVPGAQPLLRSVSEQCADGDGFWYELSGYRKLKASTCENAPPKFGKRHPCPGNHSVLFWIIIILSPFVIVGIATICFINKRYGRTGGRIRLGSSIEPNTIIDMFYQIRIPRFISRLWSKIPFPGRNNYHYSPVATDDGHDVLMDDYVQDNETL</sequence>
<dbReference type="Pfam" id="PF15902">
    <property type="entry name" value="Sortilin-Vps10"/>
    <property type="match status" value="3"/>
</dbReference>
<dbReference type="InterPro" id="IPR015943">
    <property type="entry name" value="WD40/YVTN_repeat-like_dom_sf"/>
</dbReference>
<dbReference type="PANTHER" id="PTHR12106:SF27">
    <property type="entry name" value="SORTILIN-RELATED RECEPTOR"/>
    <property type="match status" value="1"/>
</dbReference>
<dbReference type="STRING" id="1432141.A0A015NAT6"/>
<evidence type="ECO:0000256" key="2">
    <source>
        <dbReference type="ARBA" id="ARBA00022737"/>
    </source>
</evidence>
<dbReference type="GO" id="GO:0006895">
    <property type="term" value="P:Golgi to endosome transport"/>
    <property type="evidence" value="ECO:0007669"/>
    <property type="project" value="TreeGrafter"/>
</dbReference>
<evidence type="ECO:0000259" key="7">
    <source>
        <dbReference type="SMART" id="SM00602"/>
    </source>
</evidence>
<name>A0A015NAT6_RHIIW</name>
<keyword evidence="3 6" id="KW-0472">Membrane</keyword>
<keyword evidence="4" id="KW-0325">Glycoprotein</keyword>
<accession>A0A015NAT6</accession>
<evidence type="ECO:0000313" key="9">
    <source>
        <dbReference type="Proteomes" id="UP000022910"/>
    </source>
</evidence>
<dbReference type="Pfam" id="PF15901">
    <property type="entry name" value="Sortilin_C"/>
    <property type="match status" value="3"/>
</dbReference>
<dbReference type="Gene3D" id="2.130.10.10">
    <property type="entry name" value="YVTN repeat-like/Quinoprotein amine dehydrogenase"/>
    <property type="match status" value="2"/>
</dbReference>
<keyword evidence="6" id="KW-0812">Transmembrane</keyword>
<comment type="caution">
    <text evidence="8">The sequence shown here is derived from an EMBL/GenBank/DDBJ whole genome shotgun (WGS) entry which is preliminary data.</text>
</comment>
<dbReference type="GO" id="GO:0016020">
    <property type="term" value="C:membrane"/>
    <property type="evidence" value="ECO:0007669"/>
    <property type="project" value="UniProtKB-SubCell"/>
</dbReference>
<dbReference type="InterPro" id="IPR050310">
    <property type="entry name" value="VPS10-sortilin"/>
</dbReference>
<dbReference type="OrthoDB" id="443634at2759"/>
<dbReference type="SMART" id="SM00602">
    <property type="entry name" value="VPS10"/>
    <property type="match status" value="3"/>
</dbReference>
<organism evidence="8 9">
    <name type="scientific">Rhizophagus irregularis (strain DAOM 197198w)</name>
    <name type="common">Glomus intraradices</name>
    <dbReference type="NCBI Taxonomy" id="1432141"/>
    <lineage>
        <taxon>Eukaryota</taxon>
        <taxon>Fungi</taxon>
        <taxon>Fungi incertae sedis</taxon>
        <taxon>Mucoromycota</taxon>
        <taxon>Glomeromycotina</taxon>
        <taxon>Glomeromycetes</taxon>
        <taxon>Glomerales</taxon>
        <taxon>Glomeraceae</taxon>
        <taxon>Rhizophagus</taxon>
    </lineage>
</organism>
<dbReference type="PANTHER" id="PTHR12106">
    <property type="entry name" value="SORTILIN RELATED"/>
    <property type="match status" value="1"/>
</dbReference>
<feature type="region of interest" description="Disordered" evidence="5">
    <location>
        <begin position="671"/>
        <end position="711"/>
    </location>
</feature>
<evidence type="ECO:0000256" key="4">
    <source>
        <dbReference type="ARBA" id="ARBA00023180"/>
    </source>
</evidence>
<dbReference type="GO" id="GO:0006623">
    <property type="term" value="P:protein targeting to vacuole"/>
    <property type="evidence" value="ECO:0007669"/>
    <property type="project" value="TreeGrafter"/>
</dbReference>
<dbReference type="CDD" id="cd15482">
    <property type="entry name" value="Sialidase_non-viral"/>
    <property type="match status" value="3"/>
</dbReference>
<dbReference type="InterPro" id="IPR006581">
    <property type="entry name" value="VPS10"/>
</dbReference>
<dbReference type="Proteomes" id="UP000022910">
    <property type="component" value="Unassembled WGS sequence"/>
</dbReference>
<dbReference type="Gene3D" id="2.10.70.80">
    <property type="match status" value="3"/>
</dbReference>
<feature type="domain" description="VPS10" evidence="7">
    <location>
        <begin position="63"/>
        <end position="712"/>
    </location>
</feature>
<keyword evidence="6" id="KW-1133">Transmembrane helix</keyword>
<dbReference type="GO" id="GO:0006896">
    <property type="term" value="P:Golgi to vacuole transport"/>
    <property type="evidence" value="ECO:0007669"/>
    <property type="project" value="TreeGrafter"/>
</dbReference>
<reference evidence="8 9" key="1">
    <citation type="submission" date="2014-02" db="EMBL/GenBank/DDBJ databases">
        <title>Single nucleus genome sequencing reveals high similarity among nuclei of an endomycorrhizal fungus.</title>
        <authorList>
            <person name="Lin K."/>
            <person name="Geurts R."/>
            <person name="Zhang Z."/>
            <person name="Limpens E."/>
            <person name="Saunders D.G."/>
            <person name="Mu D."/>
            <person name="Pang E."/>
            <person name="Cao H."/>
            <person name="Cha H."/>
            <person name="Lin T."/>
            <person name="Zhou Q."/>
            <person name="Shang Y."/>
            <person name="Li Y."/>
            <person name="Ivanov S."/>
            <person name="Sharma T."/>
            <person name="Velzen R.V."/>
            <person name="Ruijter N.D."/>
            <person name="Aanen D.K."/>
            <person name="Win J."/>
            <person name="Kamoun S."/>
            <person name="Bisseling T."/>
            <person name="Huang S."/>
        </authorList>
    </citation>
    <scope>NUCLEOTIDE SEQUENCE [LARGE SCALE GENOMIC DNA]</scope>
    <source>
        <strain evidence="9">DAOM197198w</strain>
    </source>
</reference>
<dbReference type="InterPro" id="IPR031777">
    <property type="entry name" value="Sortilin_C"/>
</dbReference>
<feature type="compositionally biased region" description="Basic and acidic residues" evidence="5">
    <location>
        <begin position="683"/>
        <end position="709"/>
    </location>
</feature>
<dbReference type="GO" id="GO:0005829">
    <property type="term" value="C:cytosol"/>
    <property type="evidence" value="ECO:0007669"/>
    <property type="project" value="GOC"/>
</dbReference>
<evidence type="ECO:0000256" key="3">
    <source>
        <dbReference type="ARBA" id="ARBA00023136"/>
    </source>
</evidence>
<evidence type="ECO:0000256" key="1">
    <source>
        <dbReference type="ARBA" id="ARBA00004370"/>
    </source>
</evidence>
<feature type="domain" description="VPS10" evidence="7">
    <location>
        <begin position="739"/>
        <end position="1364"/>
    </location>
</feature>
<keyword evidence="9" id="KW-1185">Reference proteome</keyword>
<evidence type="ECO:0000313" key="8">
    <source>
        <dbReference type="EMBL" id="EXX76323.1"/>
    </source>
</evidence>
<protein>
    <submittedName>
        <fullName evidence="8">Pep1p</fullName>
    </submittedName>
</protein>
<dbReference type="Gene3D" id="3.30.60.270">
    <property type="match status" value="3"/>
</dbReference>
<dbReference type="GO" id="GO:0005794">
    <property type="term" value="C:Golgi apparatus"/>
    <property type="evidence" value="ECO:0007669"/>
    <property type="project" value="TreeGrafter"/>
</dbReference>
<dbReference type="InterPro" id="IPR031778">
    <property type="entry name" value="Sortilin_N"/>
</dbReference>
<evidence type="ECO:0000256" key="6">
    <source>
        <dbReference type="SAM" id="Phobius"/>
    </source>
</evidence>